<dbReference type="GO" id="GO:0051082">
    <property type="term" value="F:unfolded protein binding"/>
    <property type="evidence" value="ECO:0007669"/>
    <property type="project" value="TreeGrafter"/>
</dbReference>
<dbReference type="PANTHER" id="PTHR46775">
    <property type="entry name" value="FLOCCULATION PROTEIN (DUF1296)"/>
    <property type="match status" value="1"/>
</dbReference>
<dbReference type="Proteomes" id="UP001279734">
    <property type="component" value="Unassembled WGS sequence"/>
</dbReference>
<dbReference type="InterPro" id="IPR044277">
    <property type="entry name" value="GIP1"/>
</dbReference>
<accession>A0AAD3XPT5</accession>
<evidence type="ECO:0000256" key="1">
    <source>
        <dbReference type="SAM" id="MobiDB-lite"/>
    </source>
</evidence>
<reference evidence="2" key="1">
    <citation type="submission" date="2023-05" db="EMBL/GenBank/DDBJ databases">
        <title>Nepenthes gracilis genome sequencing.</title>
        <authorList>
            <person name="Fukushima K."/>
        </authorList>
    </citation>
    <scope>NUCLEOTIDE SEQUENCE</scope>
    <source>
        <strain evidence="2">SING2019-196</strain>
    </source>
</reference>
<dbReference type="PANTHER" id="PTHR46775:SF1">
    <property type="entry name" value="FLOCCULATION PROTEIN (DUF1296)"/>
    <property type="match status" value="1"/>
</dbReference>
<keyword evidence="3" id="KW-1185">Reference proteome</keyword>
<feature type="compositionally biased region" description="Polar residues" evidence="1">
    <location>
        <begin position="52"/>
        <end position="64"/>
    </location>
</feature>
<feature type="region of interest" description="Disordered" evidence="1">
    <location>
        <begin position="46"/>
        <end position="93"/>
    </location>
</feature>
<gene>
    <name evidence="2" type="ORF">Nepgr_013841</name>
</gene>
<organism evidence="2 3">
    <name type="scientific">Nepenthes gracilis</name>
    <name type="common">Slender pitcher plant</name>
    <dbReference type="NCBI Taxonomy" id="150966"/>
    <lineage>
        <taxon>Eukaryota</taxon>
        <taxon>Viridiplantae</taxon>
        <taxon>Streptophyta</taxon>
        <taxon>Embryophyta</taxon>
        <taxon>Tracheophyta</taxon>
        <taxon>Spermatophyta</taxon>
        <taxon>Magnoliopsida</taxon>
        <taxon>eudicotyledons</taxon>
        <taxon>Gunneridae</taxon>
        <taxon>Pentapetalae</taxon>
        <taxon>Caryophyllales</taxon>
        <taxon>Nepenthaceae</taxon>
        <taxon>Nepenthes</taxon>
    </lineage>
</organism>
<sequence>MSGTCNTLYDDEMCPENQVPAFLCFNKSTFLFSSQNILATSEEGDYADHLQSPAQVSETMSSGNVDAPSSLVPDINDSNEATGGPQQHMGHTSTYSFGSVPPMLGNPLAQFEGSETQGHDVYRIPGSAAKELRNEKCGKQACLTTDNEASGQQVLRIVAASWGNSVVLSTSGQAPHATRAAGVTQNPIAVNQQAVPVF</sequence>
<comment type="caution">
    <text evidence="2">The sequence shown here is derived from an EMBL/GenBank/DDBJ whole genome shotgun (WGS) entry which is preliminary data.</text>
</comment>
<feature type="compositionally biased region" description="Polar residues" evidence="1">
    <location>
        <begin position="76"/>
        <end position="93"/>
    </location>
</feature>
<evidence type="ECO:0000313" key="2">
    <source>
        <dbReference type="EMBL" id="GMH12000.1"/>
    </source>
</evidence>
<dbReference type="AlphaFoldDB" id="A0AAD3XPT5"/>
<dbReference type="EMBL" id="BSYO01000011">
    <property type="protein sequence ID" value="GMH12000.1"/>
    <property type="molecule type" value="Genomic_DNA"/>
</dbReference>
<name>A0AAD3XPT5_NEPGR</name>
<evidence type="ECO:0000313" key="3">
    <source>
        <dbReference type="Proteomes" id="UP001279734"/>
    </source>
</evidence>
<proteinExistence type="predicted"/>
<protein>
    <submittedName>
        <fullName evidence="2">Uncharacterized protein</fullName>
    </submittedName>
</protein>